<keyword evidence="10" id="KW-1185">Reference proteome</keyword>
<dbReference type="PANTHER" id="PTHR23517">
    <property type="entry name" value="RESISTANCE PROTEIN MDTM, PUTATIVE-RELATED-RELATED"/>
    <property type="match status" value="1"/>
</dbReference>
<dbReference type="InterPro" id="IPR001958">
    <property type="entry name" value="Tet-R_TetA/multi-R_MdtG-like"/>
</dbReference>
<dbReference type="Pfam" id="PF07690">
    <property type="entry name" value="MFS_1"/>
    <property type="match status" value="1"/>
</dbReference>
<feature type="transmembrane region" description="Helical" evidence="7">
    <location>
        <begin position="258"/>
        <end position="276"/>
    </location>
</feature>
<feature type="transmembrane region" description="Helical" evidence="7">
    <location>
        <begin position="218"/>
        <end position="238"/>
    </location>
</feature>
<evidence type="ECO:0000256" key="7">
    <source>
        <dbReference type="SAM" id="Phobius"/>
    </source>
</evidence>
<evidence type="ECO:0000313" key="10">
    <source>
        <dbReference type="Proteomes" id="UP000306236"/>
    </source>
</evidence>
<evidence type="ECO:0000256" key="6">
    <source>
        <dbReference type="ARBA" id="ARBA00023136"/>
    </source>
</evidence>
<keyword evidence="6 7" id="KW-0472">Membrane</keyword>
<evidence type="ECO:0000256" key="5">
    <source>
        <dbReference type="ARBA" id="ARBA00022989"/>
    </source>
</evidence>
<dbReference type="SUPFAM" id="SSF103473">
    <property type="entry name" value="MFS general substrate transporter"/>
    <property type="match status" value="1"/>
</dbReference>
<accession>A0A4S5BMF0</accession>
<dbReference type="OrthoDB" id="9764259at2"/>
<feature type="domain" description="Major facilitator superfamily (MFS) profile" evidence="8">
    <location>
        <begin position="8"/>
        <end position="404"/>
    </location>
</feature>
<evidence type="ECO:0000256" key="1">
    <source>
        <dbReference type="ARBA" id="ARBA00004651"/>
    </source>
</evidence>
<dbReference type="InterPro" id="IPR011701">
    <property type="entry name" value="MFS"/>
</dbReference>
<comment type="subcellular location">
    <subcellularLocation>
        <location evidence="1">Cell membrane</location>
        <topology evidence="1">Multi-pass membrane protein</topology>
    </subcellularLocation>
</comment>
<organism evidence="9 10">
    <name type="scientific">Lampropedia aestuarii</name>
    <dbReference type="NCBI Taxonomy" id="2562762"/>
    <lineage>
        <taxon>Bacteria</taxon>
        <taxon>Pseudomonadati</taxon>
        <taxon>Pseudomonadota</taxon>
        <taxon>Betaproteobacteria</taxon>
        <taxon>Burkholderiales</taxon>
        <taxon>Comamonadaceae</taxon>
        <taxon>Lampropedia</taxon>
    </lineage>
</organism>
<comment type="caution">
    <text evidence="9">The sequence shown here is derived from an EMBL/GenBank/DDBJ whole genome shotgun (WGS) entry which is preliminary data.</text>
</comment>
<evidence type="ECO:0000313" key="9">
    <source>
        <dbReference type="EMBL" id="THJ33767.1"/>
    </source>
</evidence>
<feature type="transmembrane region" description="Helical" evidence="7">
    <location>
        <begin position="285"/>
        <end position="305"/>
    </location>
</feature>
<feature type="transmembrane region" description="Helical" evidence="7">
    <location>
        <begin position="76"/>
        <end position="94"/>
    </location>
</feature>
<dbReference type="RefSeq" id="WP_136406302.1">
    <property type="nucleotide sequence ID" value="NZ_SSWX01000009.1"/>
</dbReference>
<dbReference type="EMBL" id="SSWX01000009">
    <property type="protein sequence ID" value="THJ33767.1"/>
    <property type="molecule type" value="Genomic_DNA"/>
</dbReference>
<feature type="transmembrane region" description="Helical" evidence="7">
    <location>
        <begin position="163"/>
        <end position="182"/>
    </location>
</feature>
<keyword evidence="3" id="KW-1003">Cell membrane</keyword>
<dbReference type="Gene3D" id="1.20.1250.20">
    <property type="entry name" value="MFS general substrate transporter like domains"/>
    <property type="match status" value="1"/>
</dbReference>
<dbReference type="AlphaFoldDB" id="A0A4S5BMF0"/>
<sequence length="408" mass="42664">MTAGELRASLALAAVFALRMLGLFLVLPVFSLAAADYQGGQDPALVGFAMGVYGLTQAVLQWPFGKASDRFGRRKVIVFGLFIFMLGSVVAALADTVWGLVAGRALQGAGAISAAVTALLADQTRVQVRTKAMALVGISVGASFSLALILGPHLGALWGLDGLFWFVAFLALLALAAVYGLVPRQAAAADLAGQVHADSSEPHAGRHNQAAPGARQRFSLPILLVGVFILHAVQMALWSGVPQLIAQAGLESGAHWKLYLPAVLASVVFLGLVFAWERKGKTHSAMLLGIGLMLLSQLGFFVLLHEAQFAALLWALGLALFAFFCGFNALEALQPSLVSALADPGRRGSVMGMYSTLQSLGLFCGGVMGGLLVRWSGLGGLFMATAALTLVWIVLMLASSRRAHAGAQ</sequence>
<evidence type="ECO:0000256" key="4">
    <source>
        <dbReference type="ARBA" id="ARBA00022692"/>
    </source>
</evidence>
<dbReference type="InterPro" id="IPR036259">
    <property type="entry name" value="MFS_trans_sf"/>
</dbReference>
<dbReference type="PRINTS" id="PR01035">
    <property type="entry name" value="TCRTETA"/>
</dbReference>
<feature type="transmembrane region" description="Helical" evidence="7">
    <location>
        <begin position="351"/>
        <end position="372"/>
    </location>
</feature>
<dbReference type="GO" id="GO:0022857">
    <property type="term" value="F:transmembrane transporter activity"/>
    <property type="evidence" value="ECO:0007669"/>
    <property type="project" value="InterPro"/>
</dbReference>
<dbReference type="InterPro" id="IPR020846">
    <property type="entry name" value="MFS_dom"/>
</dbReference>
<keyword evidence="4 7" id="KW-0812">Transmembrane</keyword>
<feature type="transmembrane region" description="Helical" evidence="7">
    <location>
        <begin position="100"/>
        <end position="120"/>
    </location>
</feature>
<dbReference type="PROSITE" id="PS50850">
    <property type="entry name" value="MFS"/>
    <property type="match status" value="1"/>
</dbReference>
<dbReference type="GO" id="GO:0005886">
    <property type="term" value="C:plasma membrane"/>
    <property type="evidence" value="ECO:0007669"/>
    <property type="project" value="UniProtKB-SubCell"/>
</dbReference>
<dbReference type="PANTHER" id="PTHR23517:SF2">
    <property type="entry name" value="MULTIDRUG RESISTANCE PROTEIN MDTH"/>
    <property type="match status" value="1"/>
</dbReference>
<protein>
    <submittedName>
        <fullName evidence="9">MFS transporter</fullName>
    </submittedName>
</protein>
<keyword evidence="2" id="KW-0813">Transport</keyword>
<evidence type="ECO:0000256" key="2">
    <source>
        <dbReference type="ARBA" id="ARBA00022448"/>
    </source>
</evidence>
<name>A0A4S5BMF0_9BURK</name>
<reference evidence="9 10" key="1">
    <citation type="submission" date="2019-04" db="EMBL/GenBank/DDBJ databases">
        <title>Lampropedia sp YIM MLB12 draf genome.</title>
        <authorList>
            <person name="Wang Y.-X."/>
        </authorList>
    </citation>
    <scope>NUCLEOTIDE SEQUENCE [LARGE SCALE GENOMIC DNA]</scope>
    <source>
        <strain evidence="9 10">YIM MLB12</strain>
    </source>
</reference>
<gene>
    <name evidence="9" type="ORF">E8K88_08200</name>
</gene>
<feature type="transmembrane region" description="Helical" evidence="7">
    <location>
        <begin position="132"/>
        <end position="151"/>
    </location>
</feature>
<feature type="transmembrane region" description="Helical" evidence="7">
    <location>
        <begin position="44"/>
        <end position="64"/>
    </location>
</feature>
<dbReference type="Proteomes" id="UP000306236">
    <property type="component" value="Unassembled WGS sequence"/>
</dbReference>
<keyword evidence="5 7" id="KW-1133">Transmembrane helix</keyword>
<evidence type="ECO:0000256" key="3">
    <source>
        <dbReference type="ARBA" id="ARBA00022475"/>
    </source>
</evidence>
<feature type="transmembrane region" description="Helical" evidence="7">
    <location>
        <begin position="311"/>
        <end position="330"/>
    </location>
</feature>
<feature type="transmembrane region" description="Helical" evidence="7">
    <location>
        <begin position="378"/>
        <end position="398"/>
    </location>
</feature>
<evidence type="ECO:0000259" key="8">
    <source>
        <dbReference type="PROSITE" id="PS50850"/>
    </source>
</evidence>
<proteinExistence type="predicted"/>
<dbReference type="InterPro" id="IPR050171">
    <property type="entry name" value="MFS_Transporters"/>
</dbReference>